<evidence type="ECO:0000313" key="5">
    <source>
        <dbReference type="Proteomes" id="UP001317532"/>
    </source>
</evidence>
<accession>A0AAN1XV19</accession>
<dbReference type="AlphaFoldDB" id="A0AAN1XV19"/>
<dbReference type="Gene3D" id="3.40.50.2300">
    <property type="match status" value="2"/>
</dbReference>
<keyword evidence="5" id="KW-1185">Reference proteome</keyword>
<protein>
    <recommendedName>
        <fullName evidence="3">Leucine-binding protein domain-containing protein</fullName>
    </recommendedName>
</protein>
<dbReference type="EMBL" id="AP025523">
    <property type="protein sequence ID" value="BDE04837.1"/>
    <property type="molecule type" value="Genomic_DNA"/>
</dbReference>
<dbReference type="SUPFAM" id="SSF53822">
    <property type="entry name" value="Periplasmic binding protein-like I"/>
    <property type="match status" value="1"/>
</dbReference>
<evidence type="ECO:0000256" key="1">
    <source>
        <dbReference type="ARBA" id="ARBA00010062"/>
    </source>
</evidence>
<reference evidence="4 5" key="1">
    <citation type="journal article" date="2022" name="ISME Commun">
        <title>Vulcanimicrobium alpinus gen. nov. sp. nov., the first cultivated representative of the candidate phylum 'Eremiobacterota', is a metabolically versatile aerobic anoxygenic phototroph.</title>
        <authorList>
            <person name="Yabe S."/>
            <person name="Muto K."/>
            <person name="Abe K."/>
            <person name="Yokota A."/>
            <person name="Staudigel H."/>
            <person name="Tebo B.M."/>
        </authorList>
    </citation>
    <scope>NUCLEOTIDE SEQUENCE [LARGE SCALE GENOMIC DNA]</scope>
    <source>
        <strain evidence="4 5">WC8-2</strain>
    </source>
</reference>
<keyword evidence="2" id="KW-0732">Signal</keyword>
<dbReference type="PANTHER" id="PTHR47151:SF2">
    <property type="entry name" value="AMINO ACID BINDING PROTEIN"/>
    <property type="match status" value="1"/>
</dbReference>
<dbReference type="InterPro" id="IPR028082">
    <property type="entry name" value="Peripla_BP_I"/>
</dbReference>
<evidence type="ECO:0000259" key="3">
    <source>
        <dbReference type="Pfam" id="PF13458"/>
    </source>
</evidence>
<dbReference type="RefSeq" id="WP_317995926.1">
    <property type="nucleotide sequence ID" value="NZ_AP025523.1"/>
</dbReference>
<dbReference type="Proteomes" id="UP001317532">
    <property type="component" value="Chromosome"/>
</dbReference>
<evidence type="ECO:0000256" key="2">
    <source>
        <dbReference type="ARBA" id="ARBA00022729"/>
    </source>
</evidence>
<proteinExistence type="inferred from homology"/>
<dbReference type="PANTHER" id="PTHR47151">
    <property type="entry name" value="LEU/ILE/VAL-BINDING ABC TRANSPORTER SUBUNIT"/>
    <property type="match status" value="1"/>
</dbReference>
<dbReference type="CDD" id="cd06342">
    <property type="entry name" value="PBP1_ABC_LIVBP-like"/>
    <property type="match status" value="1"/>
</dbReference>
<sequence>MIRSAFLGALGSAAGATQVAQIQPFTATLRLAVVCPQSGEDRAFGQQLVAGVRAAVDYANDQRSSFDRALLVDTYDDHNTAADAMVQSQFALGNPDTMAVIGHLSAGATLTALQNYANAQIALVVPTVTDDRLTARGYRNVFRLPTKDSSEGNLLADYAVKTGAKAPHVVTQDADYGPSVAQAFVRRAGALHLAAGSTTCSLDKPDFAKAAGDVLAASPDCVVFAGNVADMGDLLPALRARGYAGRFVGSQGFFDAQTVRQYAKAADEMVVSSNVPYYPMAPTAQRYVTDYQARHGALTPVAAYGYAAVQLIQLAQRRANATNRLTLVRAIGTGGPYDTITGSYTFGPYGDAFDPNCYFYRIKDGKFAYERQAHPSGFSLK</sequence>
<comment type="similarity">
    <text evidence="1">Belongs to the leucine-binding protein family.</text>
</comment>
<evidence type="ECO:0000313" key="4">
    <source>
        <dbReference type="EMBL" id="BDE04837.1"/>
    </source>
</evidence>
<gene>
    <name evidence="4" type="ORF">WPS_01130</name>
</gene>
<dbReference type="Pfam" id="PF13458">
    <property type="entry name" value="Peripla_BP_6"/>
    <property type="match status" value="1"/>
</dbReference>
<dbReference type="InterPro" id="IPR028081">
    <property type="entry name" value="Leu-bd"/>
</dbReference>
<name>A0AAN1XV19_UNVUL</name>
<feature type="domain" description="Leucine-binding protein" evidence="3">
    <location>
        <begin position="28"/>
        <end position="365"/>
    </location>
</feature>
<organism evidence="4 5">
    <name type="scientific">Vulcanimicrobium alpinum</name>
    <dbReference type="NCBI Taxonomy" id="3016050"/>
    <lineage>
        <taxon>Bacteria</taxon>
        <taxon>Bacillati</taxon>
        <taxon>Vulcanimicrobiota</taxon>
        <taxon>Vulcanimicrobiia</taxon>
        <taxon>Vulcanimicrobiales</taxon>
        <taxon>Vulcanimicrobiaceae</taxon>
        <taxon>Vulcanimicrobium</taxon>
    </lineage>
</organism>
<dbReference type="KEGG" id="vab:WPS_01130"/>